<evidence type="ECO:0000313" key="2">
    <source>
        <dbReference type="Proteomes" id="UP001596170"/>
    </source>
</evidence>
<dbReference type="Proteomes" id="UP001596170">
    <property type="component" value="Unassembled WGS sequence"/>
</dbReference>
<proteinExistence type="predicted"/>
<organism evidence="1 2">
    <name type="scientific">Paenisporosarcina macmurdoensis</name>
    <dbReference type="NCBI Taxonomy" id="212659"/>
    <lineage>
        <taxon>Bacteria</taxon>
        <taxon>Bacillati</taxon>
        <taxon>Bacillota</taxon>
        <taxon>Bacilli</taxon>
        <taxon>Bacillales</taxon>
        <taxon>Caryophanaceae</taxon>
        <taxon>Paenisporosarcina</taxon>
    </lineage>
</organism>
<dbReference type="InterPro" id="IPR048146">
    <property type="entry name" value="RAxF_45-like"/>
</dbReference>
<gene>
    <name evidence="1" type="ORF">ACFPYN_16680</name>
</gene>
<protein>
    <submittedName>
        <fullName evidence="1">RAxF-45 family protein</fullName>
    </submittedName>
</protein>
<dbReference type="PROSITE" id="PS51257">
    <property type="entry name" value="PROKAR_LIPOPROTEIN"/>
    <property type="match status" value="1"/>
</dbReference>
<accession>A0ABW1LAN7</accession>
<comment type="caution">
    <text evidence="1">The sequence shown here is derived from an EMBL/GenBank/DDBJ whole genome shotgun (WGS) entry which is preliminary data.</text>
</comment>
<dbReference type="RefSeq" id="WP_377735709.1">
    <property type="nucleotide sequence ID" value="NZ_JBHSRI010000025.1"/>
</dbReference>
<sequence>MKNAVTAHGFILGFLSVSCAITHEIVAYGTGLSILDNYMNITAD</sequence>
<dbReference type="EMBL" id="JBHSRI010000025">
    <property type="protein sequence ID" value="MFC6041065.1"/>
    <property type="molecule type" value="Genomic_DNA"/>
</dbReference>
<evidence type="ECO:0000313" key="1">
    <source>
        <dbReference type="EMBL" id="MFC6041065.1"/>
    </source>
</evidence>
<name>A0ABW1LAN7_9BACL</name>
<reference evidence="2" key="1">
    <citation type="journal article" date="2019" name="Int. J. Syst. Evol. Microbiol.">
        <title>The Global Catalogue of Microorganisms (GCM) 10K type strain sequencing project: providing services to taxonomists for standard genome sequencing and annotation.</title>
        <authorList>
            <consortium name="The Broad Institute Genomics Platform"/>
            <consortium name="The Broad Institute Genome Sequencing Center for Infectious Disease"/>
            <person name="Wu L."/>
            <person name="Ma J."/>
        </authorList>
    </citation>
    <scope>NUCLEOTIDE SEQUENCE [LARGE SCALE GENOMIC DNA]</scope>
    <source>
        <strain evidence="2">CCUG 54527</strain>
    </source>
</reference>
<dbReference type="NCBIfam" id="NF041642">
    <property type="entry name" value="RAxF_45"/>
    <property type="match status" value="1"/>
</dbReference>
<keyword evidence="2" id="KW-1185">Reference proteome</keyword>